<evidence type="ECO:0000313" key="3">
    <source>
        <dbReference type="Proteomes" id="UP001595904"/>
    </source>
</evidence>
<reference evidence="3" key="1">
    <citation type="journal article" date="2019" name="Int. J. Syst. Evol. Microbiol.">
        <title>The Global Catalogue of Microorganisms (GCM) 10K type strain sequencing project: providing services to taxonomists for standard genome sequencing and annotation.</title>
        <authorList>
            <consortium name="The Broad Institute Genomics Platform"/>
            <consortium name="The Broad Institute Genome Sequencing Center for Infectious Disease"/>
            <person name="Wu L."/>
            <person name="Ma J."/>
        </authorList>
    </citation>
    <scope>NUCLEOTIDE SEQUENCE [LARGE SCALE GENOMIC DNA]</scope>
    <source>
        <strain evidence="3">CGMCC 1.10759</strain>
    </source>
</reference>
<protein>
    <submittedName>
        <fullName evidence="2">Uncharacterized protein</fullName>
    </submittedName>
</protein>
<comment type="caution">
    <text evidence="2">The sequence shown here is derived from an EMBL/GenBank/DDBJ whole genome shotgun (WGS) entry which is preliminary data.</text>
</comment>
<dbReference type="RefSeq" id="WP_380601462.1">
    <property type="nucleotide sequence ID" value="NZ_JBHSDU010000014.1"/>
</dbReference>
<keyword evidence="1" id="KW-1133">Transmembrane helix</keyword>
<feature type="transmembrane region" description="Helical" evidence="1">
    <location>
        <begin position="72"/>
        <end position="89"/>
    </location>
</feature>
<evidence type="ECO:0000313" key="2">
    <source>
        <dbReference type="EMBL" id="MFC4312247.1"/>
    </source>
</evidence>
<dbReference type="EMBL" id="JBHSDU010000014">
    <property type="protein sequence ID" value="MFC4312247.1"/>
    <property type="molecule type" value="Genomic_DNA"/>
</dbReference>
<evidence type="ECO:0000256" key="1">
    <source>
        <dbReference type="SAM" id="Phobius"/>
    </source>
</evidence>
<keyword evidence="3" id="KW-1185">Reference proteome</keyword>
<keyword evidence="1" id="KW-0812">Transmembrane</keyword>
<organism evidence="2 3">
    <name type="scientific">Steroidobacter flavus</name>
    <dbReference type="NCBI Taxonomy" id="1842136"/>
    <lineage>
        <taxon>Bacteria</taxon>
        <taxon>Pseudomonadati</taxon>
        <taxon>Pseudomonadota</taxon>
        <taxon>Gammaproteobacteria</taxon>
        <taxon>Steroidobacterales</taxon>
        <taxon>Steroidobacteraceae</taxon>
        <taxon>Steroidobacter</taxon>
    </lineage>
</organism>
<keyword evidence="1" id="KW-0472">Membrane</keyword>
<proteinExistence type="predicted"/>
<accession>A0ABV8SXN4</accession>
<sequence>MSELTGVIPIDQTTMDLELSAQELLALSDARHIEQRESRPTLQPSVPTSSASPYELDATKALATRRVSVSRAALLLIVFGSLVFGAYGLDSPGRASHLAIDNSQQPVQLDWPPPEQIAEGEPVRFANPFDRDEVFEFPPGTTEAEARDAVAEMLMDRAMSRQRT</sequence>
<gene>
    <name evidence="2" type="ORF">ACFPN2_24410</name>
</gene>
<name>A0ABV8SXN4_9GAMM</name>
<dbReference type="Proteomes" id="UP001595904">
    <property type="component" value="Unassembled WGS sequence"/>
</dbReference>